<gene>
    <name evidence="14" type="primary">DSCAM</name>
    <name evidence="14" type="ORF">AWC38_SpisGene2040</name>
</gene>
<keyword evidence="2" id="KW-0597">Phosphoprotein</keyword>
<keyword evidence="15" id="KW-1185">Reference proteome</keyword>
<comment type="caution">
    <text evidence="14">The sequence shown here is derived from an EMBL/GenBank/DDBJ whole genome shotgun (WGS) entry which is preliminary data.</text>
</comment>
<name>A0A2B4SW41_STYPI</name>
<dbReference type="GO" id="GO:0016020">
    <property type="term" value="C:membrane"/>
    <property type="evidence" value="ECO:0007669"/>
    <property type="project" value="UniProtKB-SubCell"/>
</dbReference>
<protein>
    <submittedName>
        <fullName evidence="14">Down syndrome cell adhesion molecule</fullName>
    </submittedName>
</protein>
<keyword evidence="10" id="KW-1133">Transmembrane helix</keyword>
<dbReference type="OrthoDB" id="6244967at2759"/>
<dbReference type="PANTHER" id="PTHR46957">
    <property type="entry name" value="CYTOKINE RECEPTOR"/>
    <property type="match status" value="1"/>
</dbReference>
<proteinExistence type="predicted"/>
<keyword evidence="10" id="KW-0472">Membrane</keyword>
<dbReference type="Pfam" id="PF00041">
    <property type="entry name" value="fn3"/>
    <property type="match status" value="3"/>
</dbReference>
<dbReference type="PROSITE" id="PS50070">
    <property type="entry name" value="KRINGLE_2"/>
    <property type="match status" value="1"/>
</dbReference>
<evidence type="ECO:0000259" key="12">
    <source>
        <dbReference type="PROSITE" id="PS50070"/>
    </source>
</evidence>
<dbReference type="InterPro" id="IPR036790">
    <property type="entry name" value="Frizzled_dom_sf"/>
</dbReference>
<feature type="domain" description="FZ" evidence="11">
    <location>
        <begin position="24"/>
        <end position="174"/>
    </location>
</feature>
<feature type="transmembrane region" description="Helical" evidence="10">
    <location>
        <begin position="584"/>
        <end position="606"/>
    </location>
</feature>
<dbReference type="Gene3D" id="2.60.40.10">
    <property type="entry name" value="Immunoglobulins"/>
    <property type="match status" value="3"/>
</dbReference>
<dbReference type="AlphaFoldDB" id="A0A2B4SW41"/>
<comment type="subcellular location">
    <subcellularLocation>
        <location evidence="1">Membrane</location>
        <topology evidence="1">Single-pass type I membrane protein</topology>
    </subcellularLocation>
</comment>
<evidence type="ECO:0000256" key="8">
    <source>
        <dbReference type="PROSITE-ProRule" id="PRU00090"/>
    </source>
</evidence>
<evidence type="ECO:0000256" key="3">
    <source>
        <dbReference type="ARBA" id="ARBA00022572"/>
    </source>
</evidence>
<evidence type="ECO:0000259" key="13">
    <source>
        <dbReference type="PROSITE" id="PS50853"/>
    </source>
</evidence>
<evidence type="ECO:0000313" key="14">
    <source>
        <dbReference type="EMBL" id="PFX33100.1"/>
    </source>
</evidence>
<accession>A0A2B4SW41</accession>
<dbReference type="Pfam" id="PF00051">
    <property type="entry name" value="Kringle"/>
    <property type="match status" value="1"/>
</dbReference>
<dbReference type="InterPro" id="IPR050713">
    <property type="entry name" value="RTP_Phos/Ushers"/>
</dbReference>
<feature type="disulfide bond" evidence="8">
    <location>
        <begin position="93"/>
        <end position="131"/>
    </location>
</feature>
<dbReference type="SUPFAM" id="SSF57440">
    <property type="entry name" value="Kringle-like"/>
    <property type="match status" value="1"/>
</dbReference>
<evidence type="ECO:0000256" key="9">
    <source>
        <dbReference type="PROSITE-ProRule" id="PRU00121"/>
    </source>
</evidence>
<evidence type="ECO:0000256" key="10">
    <source>
        <dbReference type="SAM" id="Phobius"/>
    </source>
</evidence>
<feature type="domain" description="Fibronectin type-III" evidence="13">
    <location>
        <begin position="474"/>
        <end position="566"/>
    </location>
</feature>
<dbReference type="PROSITE" id="PS50038">
    <property type="entry name" value="FZ"/>
    <property type="match status" value="1"/>
</dbReference>
<feature type="domain" description="Kringle" evidence="12">
    <location>
        <begin position="188"/>
        <end position="268"/>
    </location>
</feature>
<evidence type="ECO:0000256" key="4">
    <source>
        <dbReference type="ARBA" id="ARBA00022737"/>
    </source>
</evidence>
<keyword evidence="3 9" id="KW-0420">Kringle</keyword>
<dbReference type="CDD" id="cd00108">
    <property type="entry name" value="KR"/>
    <property type="match status" value="1"/>
</dbReference>
<dbReference type="InterPro" id="IPR036116">
    <property type="entry name" value="FN3_sf"/>
</dbReference>
<dbReference type="InterPro" id="IPR013806">
    <property type="entry name" value="Kringle-like"/>
</dbReference>
<comment type="caution">
    <text evidence="9">Lacks conserved residue(s) required for the propagation of feature annotation.</text>
</comment>
<dbReference type="GO" id="GO:0005524">
    <property type="term" value="F:ATP binding"/>
    <property type="evidence" value="ECO:0007669"/>
    <property type="project" value="UniProtKB-KW"/>
</dbReference>
<dbReference type="Gene3D" id="2.40.20.10">
    <property type="entry name" value="Plasminogen Kringle 4"/>
    <property type="match status" value="1"/>
</dbReference>
<feature type="domain" description="Fibronectin type-III" evidence="13">
    <location>
        <begin position="276"/>
        <end position="370"/>
    </location>
</feature>
<dbReference type="SUPFAM" id="SSF49265">
    <property type="entry name" value="Fibronectin type III"/>
    <property type="match status" value="2"/>
</dbReference>
<dbReference type="PROSITE" id="PS50853">
    <property type="entry name" value="FN3"/>
    <property type="match status" value="3"/>
</dbReference>
<dbReference type="Gene3D" id="1.10.2000.10">
    <property type="entry name" value="Frizzled cysteine-rich domain"/>
    <property type="match status" value="1"/>
</dbReference>
<sequence length="836" mass="94432">MLTCVPAAAGIGSKQSAAFDGPLCRPYQRLFPNGYCKHILGYQNVYARDFSENEQKLLQYQIAKNFVLRTRNSTGNIKGQKYIDNSYNVRQSCLDLVDDVYCHHYFKRCFMDSSPPFVCKEACTHMFYHDCDREFKIVKTFMEERKNTFYPFYFDIINCTRLPSRNESSQCYAPDKIRDKLDVLESEDCYYGDGRGYRGNKSVTASGFSCQSWNSQCPHKHDIHGHVYQAINDSRNFCRNPEGLAKGGPWCFTTNRTVRWEFCNVPKCPKRPPSSPPVDFHGHNVSSTSIYVRWGDVPKPSANGILLGYYATCKAVKSSENYSAEFLPEEHRWELKGLKTFANYRCWIRAYNNYGNGSWSEGLVISTDEAVPTAPPDHLRARNLSSTSLQVQWDPIPLGSRHGKVLQYKVKVHQYGLAGRRHLITRKTKERSLTLYKLKKYMKYVIVVSGMTRKGDGPAVESVVQTDEDVPDRPPSDITVLSVSTNVVKVIWGPVLQEYTNGEIRGYRVLYNDTSVSKNASVSSNQTSVEVYGLKANTKYSFHVLAFTAKGDGAKSAAFSAKTLSEKPTTGPSSRLSHGSNVDIIVSAVFSGSIAFGAVFVLVYFFRKRRMAALTNDSEHGIGCQVTPYAVSSVNWLENVSNTQVHGYETIDDDNVPCRNGQPRYININPDGSLNLPPHLREIVIHFEKLYENTSYKQLRRFGRRRSLGGAEDQSGNPMYDKLQREISLTSSDQGGGCRQQVQAILHVTPAKQHREKHSIDLGELRRVAKDLQSDMEVTEVVSNKSQKRRRRFSVDLGEVRGFIALTEICSSAEERHDASPYLPKIELTNGKEALC</sequence>
<dbReference type="SMART" id="SM00060">
    <property type="entry name" value="FN3"/>
    <property type="match status" value="3"/>
</dbReference>
<dbReference type="PRINTS" id="PR00018">
    <property type="entry name" value="KRINGLE"/>
</dbReference>
<evidence type="ECO:0000313" key="15">
    <source>
        <dbReference type="Proteomes" id="UP000225706"/>
    </source>
</evidence>
<keyword evidence="7 8" id="KW-1015">Disulfide bond</keyword>
<keyword evidence="10" id="KW-0812">Transmembrane</keyword>
<dbReference type="InterPro" id="IPR020067">
    <property type="entry name" value="Frizzled_dom"/>
</dbReference>
<evidence type="ECO:0000256" key="6">
    <source>
        <dbReference type="ARBA" id="ARBA00022840"/>
    </source>
</evidence>
<dbReference type="InterPro" id="IPR000001">
    <property type="entry name" value="Kringle"/>
</dbReference>
<evidence type="ECO:0000256" key="7">
    <source>
        <dbReference type="ARBA" id="ARBA00023157"/>
    </source>
</evidence>
<dbReference type="FunFam" id="2.60.40.10:FF:000028">
    <property type="entry name" value="Neuronal cell adhesion molecule"/>
    <property type="match status" value="2"/>
</dbReference>
<dbReference type="CDD" id="cd00063">
    <property type="entry name" value="FN3"/>
    <property type="match status" value="3"/>
</dbReference>
<evidence type="ECO:0000256" key="5">
    <source>
        <dbReference type="ARBA" id="ARBA00022741"/>
    </source>
</evidence>
<dbReference type="STRING" id="50429.A0A2B4SW41"/>
<keyword evidence="5" id="KW-0547">Nucleotide-binding</keyword>
<dbReference type="EMBL" id="LSMT01000015">
    <property type="protein sequence ID" value="PFX33100.1"/>
    <property type="molecule type" value="Genomic_DNA"/>
</dbReference>
<keyword evidence="6" id="KW-0067">ATP-binding</keyword>
<evidence type="ECO:0000259" key="11">
    <source>
        <dbReference type="PROSITE" id="PS50038"/>
    </source>
</evidence>
<reference evidence="15" key="1">
    <citation type="journal article" date="2017" name="bioRxiv">
        <title>Comparative analysis of the genomes of Stylophora pistillata and Acropora digitifera provides evidence for extensive differences between species of corals.</title>
        <authorList>
            <person name="Voolstra C.R."/>
            <person name="Li Y."/>
            <person name="Liew Y.J."/>
            <person name="Baumgarten S."/>
            <person name="Zoccola D."/>
            <person name="Flot J.-F."/>
            <person name="Tambutte S."/>
            <person name="Allemand D."/>
            <person name="Aranda M."/>
        </authorList>
    </citation>
    <scope>NUCLEOTIDE SEQUENCE [LARGE SCALE GENOMIC DNA]</scope>
</reference>
<keyword evidence="4" id="KW-0677">Repeat</keyword>
<dbReference type="InterPro" id="IPR038178">
    <property type="entry name" value="Kringle_sf"/>
</dbReference>
<dbReference type="SMART" id="SM00130">
    <property type="entry name" value="KR"/>
    <property type="match status" value="1"/>
</dbReference>
<dbReference type="PANTHER" id="PTHR46957:SF6">
    <property type="entry name" value="PROTEIN-TYROSINE-PHOSPHATASE"/>
    <property type="match status" value="1"/>
</dbReference>
<dbReference type="Proteomes" id="UP000225706">
    <property type="component" value="Unassembled WGS sequence"/>
</dbReference>
<organism evidence="14 15">
    <name type="scientific">Stylophora pistillata</name>
    <name type="common">Smooth cauliflower coral</name>
    <dbReference type="NCBI Taxonomy" id="50429"/>
    <lineage>
        <taxon>Eukaryota</taxon>
        <taxon>Metazoa</taxon>
        <taxon>Cnidaria</taxon>
        <taxon>Anthozoa</taxon>
        <taxon>Hexacorallia</taxon>
        <taxon>Scleractinia</taxon>
        <taxon>Astrocoeniina</taxon>
        <taxon>Pocilloporidae</taxon>
        <taxon>Stylophora</taxon>
    </lineage>
</organism>
<feature type="domain" description="Fibronectin type-III" evidence="13">
    <location>
        <begin position="375"/>
        <end position="470"/>
    </location>
</feature>
<dbReference type="InterPro" id="IPR013783">
    <property type="entry name" value="Ig-like_fold"/>
</dbReference>
<evidence type="ECO:0000256" key="2">
    <source>
        <dbReference type="ARBA" id="ARBA00022553"/>
    </source>
</evidence>
<dbReference type="InterPro" id="IPR003961">
    <property type="entry name" value="FN3_dom"/>
</dbReference>
<evidence type="ECO:0000256" key="1">
    <source>
        <dbReference type="ARBA" id="ARBA00004479"/>
    </source>
</evidence>